<accession>A0ABS9A9K9</accession>
<dbReference type="InterPro" id="IPR036526">
    <property type="entry name" value="C-N_Hydrolase_sf"/>
</dbReference>
<dbReference type="InterPro" id="IPR050345">
    <property type="entry name" value="Aliph_Amidase/BUP"/>
</dbReference>
<dbReference type="PROSITE" id="PS50263">
    <property type="entry name" value="CN_HYDROLASE"/>
    <property type="match status" value="1"/>
</dbReference>
<organism evidence="3 4">
    <name type="scientific">Billgrantia zhangzhouensis</name>
    <dbReference type="NCBI Taxonomy" id="2733481"/>
    <lineage>
        <taxon>Bacteria</taxon>
        <taxon>Pseudomonadati</taxon>
        <taxon>Pseudomonadota</taxon>
        <taxon>Gammaproteobacteria</taxon>
        <taxon>Oceanospirillales</taxon>
        <taxon>Halomonadaceae</taxon>
        <taxon>Billgrantia</taxon>
    </lineage>
</organism>
<dbReference type="EMBL" id="JABFTT010000001">
    <property type="protein sequence ID" value="MCE8018588.1"/>
    <property type="molecule type" value="Genomic_DNA"/>
</dbReference>
<keyword evidence="4" id="KW-1185">Reference proteome</keyword>
<dbReference type="Pfam" id="PF00795">
    <property type="entry name" value="CN_hydrolase"/>
    <property type="match status" value="1"/>
</dbReference>
<dbReference type="InterPro" id="IPR003010">
    <property type="entry name" value="C-N_Hydrolase"/>
</dbReference>
<dbReference type="CDD" id="cd07197">
    <property type="entry name" value="nitrilase"/>
    <property type="match status" value="1"/>
</dbReference>
<dbReference type="Gene3D" id="3.60.110.10">
    <property type="entry name" value="Carbon-nitrogen hydrolase"/>
    <property type="match status" value="1"/>
</dbReference>
<sequence>MKIAISQAAPVKGDLQKSIAVAVGELKSAAEKGGRLVVFPECFLTGGCFDDRESLEAAAIDVNNGALSPIIEVCKNKNMYTAIGFYRKLDGKVLNCAAFIGPGGVIDYYYKRHLPFMIGDRFSDIPEDKSPAKVYDTELGKIGIAICYEIRFPEVVRTLALKGADIVLLLAAWPYEAKLLPEVFTKVRAAENFVYLVAANRADAENDVEFMGMSHIVGPDGSVLEYDSDGDLIISNVDVEKARKKSIIRYPGVYEIHPFRDRIPESYLVHMEGNK</sequence>
<dbReference type="Proteomes" id="UP001320122">
    <property type="component" value="Unassembled WGS sequence"/>
</dbReference>
<dbReference type="GO" id="GO:0016787">
    <property type="term" value="F:hydrolase activity"/>
    <property type="evidence" value="ECO:0007669"/>
    <property type="project" value="UniProtKB-KW"/>
</dbReference>
<dbReference type="PANTHER" id="PTHR43674:SF16">
    <property type="entry name" value="CARBON-NITROGEN FAMILY, PUTATIVE (AFU_ORTHOLOGUE AFUA_5G02350)-RELATED"/>
    <property type="match status" value="1"/>
</dbReference>
<evidence type="ECO:0000259" key="2">
    <source>
        <dbReference type="PROSITE" id="PS50263"/>
    </source>
</evidence>
<protein>
    <submittedName>
        <fullName evidence="3">Carbon-nitrogen hydrolase family protein</fullName>
    </submittedName>
</protein>
<gene>
    <name evidence="3" type="ORF">HOP51_00445</name>
</gene>
<evidence type="ECO:0000313" key="3">
    <source>
        <dbReference type="EMBL" id="MCE8018588.1"/>
    </source>
</evidence>
<dbReference type="RefSeq" id="WP_234271987.1">
    <property type="nucleotide sequence ID" value="NZ_JABFTT010000001.1"/>
</dbReference>
<keyword evidence="1 3" id="KW-0378">Hydrolase</keyword>
<evidence type="ECO:0000256" key="1">
    <source>
        <dbReference type="ARBA" id="ARBA00022801"/>
    </source>
</evidence>
<evidence type="ECO:0000313" key="4">
    <source>
        <dbReference type="Proteomes" id="UP001320122"/>
    </source>
</evidence>
<proteinExistence type="predicted"/>
<name>A0ABS9A9K9_9GAMM</name>
<dbReference type="SUPFAM" id="SSF56317">
    <property type="entry name" value="Carbon-nitrogen hydrolase"/>
    <property type="match status" value="1"/>
</dbReference>
<feature type="domain" description="CN hydrolase" evidence="2">
    <location>
        <begin position="1"/>
        <end position="241"/>
    </location>
</feature>
<comment type="caution">
    <text evidence="3">The sequence shown here is derived from an EMBL/GenBank/DDBJ whole genome shotgun (WGS) entry which is preliminary data.</text>
</comment>
<dbReference type="PANTHER" id="PTHR43674">
    <property type="entry name" value="NITRILASE C965.09-RELATED"/>
    <property type="match status" value="1"/>
</dbReference>
<reference evidence="3 4" key="1">
    <citation type="journal article" date="2021" name="Front. Microbiol.">
        <title>Aerobic Denitrification and Heterotrophic Sulfur Oxidation in the Genus Halomonas Revealed by Six Novel Species Characterizations and Genome-Based Analysis.</title>
        <authorList>
            <person name="Wang L."/>
            <person name="Shao Z."/>
        </authorList>
    </citation>
    <scope>NUCLEOTIDE SEQUENCE [LARGE SCALE GENOMIC DNA]</scope>
    <source>
        <strain evidence="3 4">MCCC 1A11036</strain>
    </source>
</reference>